<reference evidence="4 5" key="1">
    <citation type="submission" date="2019-11" db="EMBL/GenBank/DDBJ databases">
        <title>Comparative genomics of hydrocarbon-degrading Desulfosarcina strains.</title>
        <authorList>
            <person name="Watanabe M."/>
            <person name="Kojima H."/>
            <person name="Fukui M."/>
        </authorList>
    </citation>
    <scope>NUCLEOTIDE SEQUENCE [LARGE SCALE GENOMIC DNA]</scope>
    <source>
        <strain evidence="4 5">28bB2T</strain>
    </source>
</reference>
<dbReference type="InterPro" id="IPR009057">
    <property type="entry name" value="Homeodomain-like_sf"/>
</dbReference>
<dbReference type="InterPro" id="IPR013570">
    <property type="entry name" value="Tscrpt_reg_YsiA_C"/>
</dbReference>
<feature type="domain" description="HTH tetR-type" evidence="3">
    <location>
        <begin position="5"/>
        <end position="65"/>
    </location>
</feature>
<dbReference type="InterPro" id="IPR050624">
    <property type="entry name" value="HTH-type_Tx_Regulator"/>
</dbReference>
<proteinExistence type="predicted"/>
<feature type="domain" description="HTH tetR-type" evidence="3">
    <location>
        <begin position="212"/>
        <end position="272"/>
    </location>
</feature>
<dbReference type="PRINTS" id="PR00455">
    <property type="entry name" value="HTHTETR"/>
</dbReference>
<dbReference type="EMBL" id="AP021876">
    <property type="protein sequence ID" value="BBO84175.1"/>
    <property type="molecule type" value="Genomic_DNA"/>
</dbReference>
<dbReference type="SUPFAM" id="SSF46689">
    <property type="entry name" value="Homeodomain-like"/>
    <property type="match status" value="2"/>
</dbReference>
<evidence type="ECO:0000313" key="4">
    <source>
        <dbReference type="EMBL" id="BBO84175.1"/>
    </source>
</evidence>
<evidence type="ECO:0000256" key="1">
    <source>
        <dbReference type="ARBA" id="ARBA00023125"/>
    </source>
</evidence>
<dbReference type="GO" id="GO:0003677">
    <property type="term" value="F:DNA binding"/>
    <property type="evidence" value="ECO:0007669"/>
    <property type="project" value="UniProtKB-UniRule"/>
</dbReference>
<dbReference type="RefSeq" id="WP_155324176.1">
    <property type="nucleotide sequence ID" value="NZ_AP021876.1"/>
</dbReference>
<dbReference type="Gene3D" id="1.10.10.60">
    <property type="entry name" value="Homeodomain-like"/>
    <property type="match status" value="2"/>
</dbReference>
<accession>A0A5K7ZV98</accession>
<name>A0A5K7ZV98_9BACT</name>
<dbReference type="Proteomes" id="UP000425960">
    <property type="component" value="Chromosome"/>
</dbReference>
<sequence>MARSTKKRENIIRVASKIFYEKGFAAASIAEIAKSAEVRETLIYELFSGKEDLLFNIPIENTNVLIDNLLEHLSGVKGTENKLRKLIWHYLNFMENNRDYATLVLFELRPNRRFYQASAYGSFKRYNRIVMDILKEGVTEGVFYENLNLNLLRNLIFGALDHIIYSWLIFNRPDKLVELSDELFEILFGTTRTLRLDDTSAAMQNQAPAWSLDKRIAILRAAEAIFAEKGFDKARISDIAKALNIGEATLYEYFKNKEDILFSIPDDRTKNLLTSLADDLEQNHAAESGLRVFIRHYLAFLEANRDYTAILLFELRSSRRFYSSPPYAIVKQYNDILMGILKKGQADQTFSRDANIHLIRHMIFGSIDHTALTWLLFNKPSSLLGVADSLAWFVLNTLRR</sequence>
<dbReference type="KEGG" id="dov:DSCO28_47410"/>
<gene>
    <name evidence="4" type="ORF">DSCO28_47410</name>
</gene>
<keyword evidence="1 2" id="KW-0238">DNA-binding</keyword>
<dbReference type="InterPro" id="IPR036271">
    <property type="entry name" value="Tet_transcr_reg_TetR-rel_C_sf"/>
</dbReference>
<dbReference type="SUPFAM" id="SSF48498">
    <property type="entry name" value="Tetracyclin repressor-like, C-terminal domain"/>
    <property type="match status" value="2"/>
</dbReference>
<protein>
    <recommendedName>
        <fullName evidence="3">HTH tetR-type domain-containing protein</fullName>
    </recommendedName>
</protein>
<dbReference type="Pfam" id="PF00440">
    <property type="entry name" value="TetR_N"/>
    <property type="match status" value="2"/>
</dbReference>
<feature type="DNA-binding region" description="H-T-H motif" evidence="2">
    <location>
        <begin position="235"/>
        <end position="254"/>
    </location>
</feature>
<dbReference type="PANTHER" id="PTHR43479:SF11">
    <property type="entry name" value="ACREF_ENVCD OPERON REPRESSOR-RELATED"/>
    <property type="match status" value="1"/>
</dbReference>
<dbReference type="PROSITE" id="PS50977">
    <property type="entry name" value="HTH_TETR_2"/>
    <property type="match status" value="2"/>
</dbReference>
<evidence type="ECO:0000259" key="3">
    <source>
        <dbReference type="PROSITE" id="PS50977"/>
    </source>
</evidence>
<organism evidence="4 5">
    <name type="scientific">Desulfosarcina ovata subsp. sediminis</name>
    <dbReference type="NCBI Taxonomy" id="885957"/>
    <lineage>
        <taxon>Bacteria</taxon>
        <taxon>Pseudomonadati</taxon>
        <taxon>Thermodesulfobacteriota</taxon>
        <taxon>Desulfobacteria</taxon>
        <taxon>Desulfobacterales</taxon>
        <taxon>Desulfosarcinaceae</taxon>
        <taxon>Desulfosarcina</taxon>
    </lineage>
</organism>
<dbReference type="InterPro" id="IPR001647">
    <property type="entry name" value="HTH_TetR"/>
</dbReference>
<dbReference type="Gene3D" id="1.10.357.10">
    <property type="entry name" value="Tetracycline Repressor, domain 2"/>
    <property type="match status" value="2"/>
</dbReference>
<dbReference type="PANTHER" id="PTHR43479">
    <property type="entry name" value="ACREF/ENVCD OPERON REPRESSOR-RELATED"/>
    <property type="match status" value="1"/>
</dbReference>
<feature type="DNA-binding region" description="H-T-H motif" evidence="2">
    <location>
        <begin position="28"/>
        <end position="47"/>
    </location>
</feature>
<dbReference type="AlphaFoldDB" id="A0A5K7ZV98"/>
<evidence type="ECO:0000313" key="5">
    <source>
        <dbReference type="Proteomes" id="UP000425960"/>
    </source>
</evidence>
<dbReference type="Pfam" id="PF08359">
    <property type="entry name" value="TetR_C_4"/>
    <property type="match status" value="2"/>
</dbReference>
<evidence type="ECO:0000256" key="2">
    <source>
        <dbReference type="PROSITE-ProRule" id="PRU00335"/>
    </source>
</evidence>